<evidence type="ECO:0000256" key="2">
    <source>
        <dbReference type="SAM" id="Coils"/>
    </source>
</evidence>
<organism evidence="4 5">
    <name type="scientific">Macrostomum lignano</name>
    <dbReference type="NCBI Taxonomy" id="282301"/>
    <lineage>
        <taxon>Eukaryota</taxon>
        <taxon>Metazoa</taxon>
        <taxon>Spiralia</taxon>
        <taxon>Lophotrochozoa</taxon>
        <taxon>Platyhelminthes</taxon>
        <taxon>Rhabditophora</taxon>
        <taxon>Macrostomorpha</taxon>
        <taxon>Macrostomida</taxon>
        <taxon>Macrostomidae</taxon>
        <taxon>Macrostomum</taxon>
    </lineage>
</organism>
<feature type="compositionally biased region" description="Basic residues" evidence="3">
    <location>
        <begin position="774"/>
        <end position="794"/>
    </location>
</feature>
<evidence type="ECO:0000313" key="4">
    <source>
        <dbReference type="Proteomes" id="UP000095280"/>
    </source>
</evidence>
<feature type="region of interest" description="Disordered" evidence="3">
    <location>
        <begin position="774"/>
        <end position="888"/>
    </location>
</feature>
<proteinExistence type="predicted"/>
<protein>
    <submittedName>
        <fullName evidence="5">ANK_REP_REGION domain-containing protein</fullName>
    </submittedName>
</protein>
<dbReference type="InterPro" id="IPR015943">
    <property type="entry name" value="WD40/YVTN_repeat-like_dom_sf"/>
</dbReference>
<dbReference type="InterPro" id="IPR001680">
    <property type="entry name" value="WD40_rpt"/>
</dbReference>
<evidence type="ECO:0000256" key="1">
    <source>
        <dbReference type="PROSITE-ProRule" id="PRU00221"/>
    </source>
</evidence>
<feature type="repeat" description="WD" evidence="1">
    <location>
        <begin position="2547"/>
        <end position="2578"/>
    </location>
</feature>
<feature type="compositionally biased region" description="Basic and acidic residues" evidence="3">
    <location>
        <begin position="1062"/>
        <end position="1080"/>
    </location>
</feature>
<dbReference type="WBParaSite" id="maker-uti_cns_0002872-snap-gene-0.2-mRNA-1">
    <property type="protein sequence ID" value="maker-uti_cns_0002872-snap-gene-0.2-mRNA-1"/>
    <property type="gene ID" value="maker-uti_cns_0002872-snap-gene-0.2"/>
</dbReference>
<dbReference type="PROSITE" id="PS50082">
    <property type="entry name" value="WD_REPEATS_2"/>
    <property type="match status" value="3"/>
</dbReference>
<feature type="coiled-coil region" evidence="2">
    <location>
        <begin position="2604"/>
        <end position="2696"/>
    </location>
</feature>
<keyword evidence="2" id="KW-0175">Coiled coil</keyword>
<accession>A0A1I8GRY3</accession>
<dbReference type="AntiFam" id="ANF00127">
    <property type="entry name" value="Shadow ORF (opposite eno)"/>
</dbReference>
<dbReference type="InterPro" id="IPR011047">
    <property type="entry name" value="Quinoprotein_ADH-like_sf"/>
</dbReference>
<keyword evidence="4" id="KW-1185">Reference proteome</keyword>
<dbReference type="InterPro" id="IPR052993">
    <property type="entry name" value="CFA-57"/>
</dbReference>
<feature type="repeat" description="WD" evidence="1">
    <location>
        <begin position="2269"/>
        <end position="2310"/>
    </location>
</feature>
<sequence>HLFQVSQRRRLSTHNSSHAAQSGPFQLFAPVQRVAILQQPGIVLADSGNQVPGRVNLAQGQFVVVPIVQGVDEIGIERRSAWTLADSTNKELSRLSGPANWAISWRAGPSKRGGGRVAAAPPQRLQSDQLHLGPAAGPAGRSGATAASLANLLRHVNKAGESRPASRLSGLRNNHRVAVAVRLNLSESGSSAFADAGSAAVDATLEARKAEYSMRIRAASARSGGRRFGASEASFGSREERSRLYDCSRHLPVMPAMPRFPASLIGQSAEAAAHDELEFITKMITCTNPAPLKLSLDSVVAVFFLLGREPLRQRVVRLRIVVVFFETAAALPLPIEIRVQVFIRLRPPAPSPFNISRMAPALEFAQLGGRLFGLSAGVAIGPAGLRVALTEIGGHCSVAASLKSVSAGPTALLIIGCQRFGHSPMGHKSDIWLVNSHTEADSGHNHREFIISPIQLVGLPVGLLQAGMIRPGWQAARAQPASDVFAHVPLPTIDDAGAPAGPIGCVRLAGAARRQAGQRELQQISERIRQQVGELHIVMRGECSFNRRLISSRTLALAVAVRAIQVADGHSLARTWPRRRKSGRKSPIGQLFSQRFECLSSSLLRRDVQQSNLWTGRGQVGQHSPALLLAGARVDRSGANAQPFQLFQLVTNQSDQGRYNNSNAAMIDSRQLVAKRLSRPVSAANPFKKRRYSSSVSAATPLKHGGEVLQFEFLRTASIDAPVEKPARVQQERVEIVHCGRQERSNRIEIVRRRPGGRMRPRRHGQKLQARLLRHRQQHGGIRRRRRCRRRSQRMIRPPPPMLADGVAAVDELVSSKRPESDRPAADMLDVCRSGGRGDPPSAASSRPASDSAASRLCTLASMPESAQSLPPTRDGGRESSRSLGLLDRLGSGAGDPIQWLRPNLGMRVWLANLQAVVLLNRRVGRSGTSGMGARAFPLCPLRDSPAAKSTWLLLSSAASVSAGPSSSTTAAGFVAETAAAVEADADAAAPALLSKPESGSKKLNVYIDCTCAAESLRASVSCGTVAARGGVEYNRRLGWSRRPRRRFQLRRQRQRLWDPAADGKRSESQLEAPRTDPLRRQRLPPPLTPHRRRLLRTRRLADRRRRSGRPTDGKRRSVRQCARPRRADTRRAAIRRRAAGIKELSQVRDPLPVGRGQLAPIVRVNGQTAGQRRVQAAEAADSAMTSSSASLACWPMLASRCTYGTSRLNTRNCEPASARPTSRQVSKRFGERFSTTQSWCNMSTTRLSTARDEPALQQDFTRRSRGRRICGFRFVLLQLLQFQPLQALARGPIRPGQQQVEHALPFSAGQNLAGLLSGRCSLAGRSRRRPLLNQQGQHLIDIVHNRFDIVASDCPALRSVHHLAHLVPTESLDSRINRRGGGFSGAAVGHPFEHLAVVGCQIQLRPVSNIARPAEQHSLSKVAQMPLFNLFNLFSPVLRRLPFARRQNLPADIAALLRRSASLNSKQSGIGVGLVASLSAIHPIVPVQHPGEQSGVHAFARSAGAEAAAAAHHHVEYAGGDKAFRCVHLRMSLFNSGLATGVLSYGIVRLLSGSARGAGQPVGLIGKIEDHLFSGGHHLVGVVAGPVDHLGQGGDQPVQVQRISAHSVNSSVLAALRIEYAAAFPLDNRPIRTFSLSLAYAAAGLACSAIDCQLKPSGCTSDTTVGRPDAVALATLAEAGGPCRGGGRPPVREVMKRVKRDDMLLQIIIRAAEIGNYTLTDSSSGEGGSGGSGTESAADPTTPRIILPAGSMAKLKSTIGESKIASILASKLLSSIKSPACSRSRFSRAWKLSTAAWSASSLSSCRRSCSLRSSSSWRRISSTRSSALRAFQSALIRSASSTWRLVSALSASWSSWLPSLCRPQEINNPMPEESTTEENKPVSKLVTPLAPAATVELSLAFGIRSGVADGLQFADENLLAYPCGNYIVLRSTQPQGKLVQQNQREQNEQQRFLPLGRQGQSPVTALTLSPNRRFAAVAEGVNTESDRVAINIVDLQSGRVKRQVTGGAADQLLAGADFASLAFSHDAKYLAGLLTGPSGCQLAYWQWSNNKLLACYSPSGGVVFSQVSFSPSDPSLVCLSGGSGGGLRVLRYADGQLRQAAATAGAGGVPNIRLDAAVSGAASRHCWLNESGLALGTATGRVIVLEGSERRADIDLLSSGGGGGGVRCLQPCSRGFAVSLENSARVALYERVDGAGAEAFVRSREIWIPEEASSDEPDAEPVAIADLCVSPGDDTLAVLTNRRQIFTFSLVSPLPEKDQVEEFEPLTDPSHNGPITGLDVCLQKPLVATCSTDRSVRVWNYETGRCAQRRRFADEAYSVALHPTGHQIAVGFVDKLRLMSLLADGLRTVKEFQIRGCKECAFSNGGHLLAAAHGNTVQVFNTLTYQCVANLKGHSGRVRCLAWRQGDIGLVTGGQEGAVYEWNLADPTGGRVWEHVTKTCAFTGLTLAAETADGHGHGGGGGGSSSNVFAAGTDAATAGLREINPGGDIVRRSAVDAKDESGAVFTSLAASAGGRALFAVTSTGRMCSLPLPLGATSAGASRWLEWPGHAESAVRIRLTPGEDILATVGEDASLLIWRPTTPLRSHRDRPAWSDELLVPQPELDELRSRAEELRARAEEIRISAAHELRLQRAAHSEELRNLQAEMERREGEASVKQAALRTDRERVEAALMAQLEEARAEAERSLIEAGEAANASAQRMQSEYETRLAEEAAAAHAAMDRQAKDHSAQLAELRWRVELAETRRAEEAAKSAETIRLTEEDADAELLANKTAFEQRLQLERSSVAKARNDLAEARSRSKMADRLAEQRSTELSSVRADLERLRGVVEAARAEAAGLRDEVAERGATIAELEHQAEQAAKTARKLESGNFVLERQLSETRAKLEPRERDVRTLRAQAEDTVAELRRLDAEKARLRLAADDLADRVASAEKAAAAEAARRRRTETALARLTADLHACAGFSQDPKRLRDCVIAMHRRHVDTAAMAPEMHMANEVETEFARQRRHQESTVAALKRKLKEQSQLLNKQYFRIMQENTGLLQQVRELTQELAKSRSETRTLQVAIGLHRKDNSEAKQLVAMVKSASRRDPLEELKGEEFQRLVESQRTAISQLRQQLQELQQTAPPDVDRTSEVDAVAGSVSLPPIRAAHSSSMRSSWLYLARRSLRHGAPVLIWPVHRPTTRSAMVVSSVSPLRWDTMTPQPAACLDGLGDRADLVDLQQQGVAGLLVDAGLHALGIGDKQVVANNLDADAADVGELVGAQPGGLVAVGILEVQIVLAVLAELGGGDVHANLDSAGVASLVDGQLHKLEAFEVVLTHLDIRRKATLVSDVAGVLAILGLDDGLQMMIDLRAHLHSFGEAGGPGRQDHELLHRQLVAGMRAAVKHIECRYWQADLGVASQLGKVQVQRDRLLGGASLSNGQRNAQDGVGAQFALILGTVQFHHELVNFLLLGAGELLGQQSRSNNLFDIADGLEDTLAVVGCALVAQFNSLVDTSRGARRDGGAEQAFVGANINFNGWIAARVEDLPGCDASQGHFASEPLDPPLSTAAAASLTSSQAAASAACRGDRRSQSSWAAESDSGIRQLRQSAKTASPAALVPPDVVWSARVYAGAARCCREFQRRTLRRTSGQQQSLQSITLQQLHKQKNSKPITSKMLTMISALNKTPDSSLDRPPGEAVDGSVNADISCCSFSSTGQRRRSEGCVGNRCDSQVALSQCCIGYRNEARTSPVSLSTVRRRLVSGPEAAKAVSAAVSAFRLTPACCSDCGCCCCSCEASSSSASRCCILARCSPYQALRFQSVLVRPGLRSQSGPVDLRFGAIVQQLLYAVLGLRKRIVGQPDRVSAAAVSQNWQADCAAHGGNVVVVIWIARSLVFESAVHGQTGDAG</sequence>
<dbReference type="Pfam" id="PF00400">
    <property type="entry name" value="WD40"/>
    <property type="match status" value="2"/>
</dbReference>
<dbReference type="PROSITE" id="PS50294">
    <property type="entry name" value="WD_REPEATS_REGION"/>
    <property type="match status" value="1"/>
</dbReference>
<dbReference type="Gene3D" id="1.20.5.170">
    <property type="match status" value="1"/>
</dbReference>
<dbReference type="Gene3D" id="2.130.10.10">
    <property type="entry name" value="YVTN repeat-like/Quinoprotein amine dehydrogenase"/>
    <property type="match status" value="2"/>
</dbReference>
<feature type="region of interest" description="Disordered" evidence="3">
    <location>
        <begin position="1721"/>
        <end position="1744"/>
    </location>
</feature>
<dbReference type="Proteomes" id="UP000095280">
    <property type="component" value="Unplaced"/>
</dbReference>
<dbReference type="SUPFAM" id="SSF50998">
    <property type="entry name" value="Quinoprotein alcohol dehydrogenase-like"/>
    <property type="match status" value="2"/>
</dbReference>
<feature type="region of interest" description="Disordered" evidence="3">
    <location>
        <begin position="1"/>
        <end position="20"/>
    </location>
</feature>
<dbReference type="PANTHER" id="PTHR32215:SF0">
    <property type="entry name" value="CILIA- AND FLAGELLA-ASSOCIATED PROTEIN 57"/>
    <property type="match status" value="1"/>
</dbReference>
<feature type="repeat" description="WD" evidence="1">
    <location>
        <begin position="2392"/>
        <end position="2425"/>
    </location>
</feature>
<name>A0A1I8GRY3_9PLAT</name>
<feature type="compositionally biased region" description="Basic residues" evidence="3">
    <location>
        <begin position="1090"/>
        <end position="1109"/>
    </location>
</feature>
<keyword evidence="1" id="KW-0853">WD repeat</keyword>
<feature type="region of interest" description="Disordered" evidence="3">
    <location>
        <begin position="1056"/>
        <end position="1132"/>
    </location>
</feature>
<dbReference type="SMART" id="SM00320">
    <property type="entry name" value="WD40"/>
    <property type="match status" value="6"/>
</dbReference>
<reference evidence="5" key="1">
    <citation type="submission" date="2016-11" db="UniProtKB">
        <authorList>
            <consortium name="WormBaseParasite"/>
        </authorList>
    </citation>
    <scope>IDENTIFICATION</scope>
</reference>
<feature type="compositionally biased region" description="Basic and acidic residues" evidence="3">
    <location>
        <begin position="814"/>
        <end position="825"/>
    </location>
</feature>
<evidence type="ECO:0000313" key="5">
    <source>
        <dbReference type="WBParaSite" id="maker-uti_cns_0002872-snap-gene-0.2-mRNA-1"/>
    </source>
</evidence>
<feature type="compositionally biased region" description="Low complexity" evidence="3">
    <location>
        <begin position="839"/>
        <end position="856"/>
    </location>
</feature>
<dbReference type="PANTHER" id="PTHR32215">
    <property type="entry name" value="CILIA- AND FLAGELLA-ASSOCIATED PROTEIN 57"/>
    <property type="match status" value="1"/>
</dbReference>
<evidence type="ECO:0000256" key="3">
    <source>
        <dbReference type="SAM" id="MobiDB-lite"/>
    </source>
</evidence>
<feature type="coiled-coil region" evidence="2">
    <location>
        <begin position="2778"/>
        <end position="2931"/>
    </location>
</feature>